<proteinExistence type="predicted"/>
<dbReference type="Proteomes" id="UP000762676">
    <property type="component" value="Unassembled WGS sequence"/>
</dbReference>
<keyword evidence="2" id="KW-1185">Reference proteome</keyword>
<sequence>CLQNLVASNGDFSCEAESLKCATRRAKDISDHMQKFEFKEACRNYKAGLDCLYQLKTKDPSCKVINHYWTFQEAKNELYKAASGLCGVDGSIDGCAFGSNQCMEHAAKMRDPANKEHCVEYIKMGYRLELLRDRMLCPKWIEKRLFDTLDQLKIELQLECFRTCDLALHLCVAEVPVNMTYDPKITEGEQEVLCAEIENAIDCINATDVDDLCQQEKQTAKWEESLQNQTANYKTFCCCSIDVEARVAQGVSTPQDISDLCLEFEKAFDCVNRTSMGHYCQGKNGAKTLATILNSHRHEMDVYCDPKQAQLRLQNGTPTDNDD</sequence>
<comment type="caution">
    <text evidence="1">The sequence shown here is derived from an EMBL/GenBank/DDBJ whole genome shotgun (WGS) entry which is preliminary data.</text>
</comment>
<accession>A0AAV4H915</accession>
<organism evidence="1 2">
    <name type="scientific">Elysia marginata</name>
    <dbReference type="NCBI Taxonomy" id="1093978"/>
    <lineage>
        <taxon>Eukaryota</taxon>
        <taxon>Metazoa</taxon>
        <taxon>Spiralia</taxon>
        <taxon>Lophotrochozoa</taxon>
        <taxon>Mollusca</taxon>
        <taxon>Gastropoda</taxon>
        <taxon>Heterobranchia</taxon>
        <taxon>Euthyneura</taxon>
        <taxon>Panpulmonata</taxon>
        <taxon>Sacoglossa</taxon>
        <taxon>Placobranchoidea</taxon>
        <taxon>Plakobranchidae</taxon>
        <taxon>Elysia</taxon>
    </lineage>
</organism>
<name>A0AAV4H915_9GAST</name>
<gene>
    <name evidence="1" type="ORF">ElyMa_006250000</name>
</gene>
<evidence type="ECO:0000313" key="2">
    <source>
        <dbReference type="Proteomes" id="UP000762676"/>
    </source>
</evidence>
<dbReference type="AlphaFoldDB" id="A0AAV4H915"/>
<protein>
    <recommendedName>
        <fullName evidence="3">Secreted protein</fullName>
    </recommendedName>
</protein>
<feature type="non-terminal residue" evidence="1">
    <location>
        <position position="1"/>
    </location>
</feature>
<dbReference type="EMBL" id="BMAT01012547">
    <property type="protein sequence ID" value="GFR94438.1"/>
    <property type="molecule type" value="Genomic_DNA"/>
</dbReference>
<evidence type="ECO:0000313" key="1">
    <source>
        <dbReference type="EMBL" id="GFR94438.1"/>
    </source>
</evidence>
<reference evidence="1 2" key="1">
    <citation type="journal article" date="2021" name="Elife">
        <title>Chloroplast acquisition without the gene transfer in kleptoplastic sea slugs, Plakobranchus ocellatus.</title>
        <authorList>
            <person name="Maeda T."/>
            <person name="Takahashi S."/>
            <person name="Yoshida T."/>
            <person name="Shimamura S."/>
            <person name="Takaki Y."/>
            <person name="Nagai Y."/>
            <person name="Toyoda A."/>
            <person name="Suzuki Y."/>
            <person name="Arimoto A."/>
            <person name="Ishii H."/>
            <person name="Satoh N."/>
            <person name="Nishiyama T."/>
            <person name="Hasebe M."/>
            <person name="Maruyama T."/>
            <person name="Minagawa J."/>
            <person name="Obokata J."/>
            <person name="Shigenobu S."/>
        </authorList>
    </citation>
    <scope>NUCLEOTIDE SEQUENCE [LARGE SCALE GENOMIC DNA]</scope>
</reference>
<evidence type="ECO:0008006" key="3">
    <source>
        <dbReference type="Google" id="ProtNLM"/>
    </source>
</evidence>